<evidence type="ECO:0000313" key="3">
    <source>
        <dbReference type="Proteomes" id="UP000028002"/>
    </source>
</evidence>
<dbReference type="InterPro" id="IPR058799">
    <property type="entry name" value="CgnE_B"/>
</dbReference>
<dbReference type="Proteomes" id="UP000028002">
    <property type="component" value="Unassembled WGS sequence"/>
</dbReference>
<proteinExistence type="predicted"/>
<dbReference type="Pfam" id="PF26231">
    <property type="entry name" value="CgnE_B"/>
    <property type="match status" value="1"/>
</dbReference>
<gene>
    <name evidence="2" type="ORF">MEG1DRAFT_03306</name>
</gene>
<dbReference type="SUPFAM" id="SSF144052">
    <property type="entry name" value="Thermophilic metalloprotease-like"/>
    <property type="match status" value="1"/>
</dbReference>
<sequence length="325" mass="36593">MDKSFENMYRCLSYHPAISDKVRHGECIKIFIGSDTEHSDIAQKMHGYKKNFNVKSDFAFLEETSADDIKQKISDCDLFIFLYASSTLKSASPQGPEYLIKIRKFITESWKKSVLFKDYGPHFIEAFSEPQTLITERNKKLIELSSRSQKIQYTDNQGNSIVGYLDKDHQWTSIDGNGNLDVIPGEIASHIKNLNGSVSFSGTFLSTAPFAIKYGVVNDMMTINIKEGEIIGFDCDNVEFNRDFNLYLNHNHGNRIVEEFGIGTNTGVKALYGRNAGFEERHPGLHLGLGGGVKGSHHLDLIFSGGKIAFDQTTFFDNGYVGYFR</sequence>
<feature type="domain" description="Crocagin biosynthetic protein CgnE/B" evidence="1">
    <location>
        <begin position="221"/>
        <end position="309"/>
    </location>
</feature>
<organism evidence="2 3">
    <name type="scientific">Photorhabdus temperata subsp. temperata Meg1</name>
    <dbReference type="NCBI Taxonomy" id="1393735"/>
    <lineage>
        <taxon>Bacteria</taxon>
        <taxon>Pseudomonadati</taxon>
        <taxon>Pseudomonadota</taxon>
        <taxon>Gammaproteobacteria</taxon>
        <taxon>Enterobacterales</taxon>
        <taxon>Morganellaceae</taxon>
        <taxon>Photorhabdus</taxon>
    </lineage>
</organism>
<evidence type="ECO:0000259" key="1">
    <source>
        <dbReference type="Pfam" id="PF26231"/>
    </source>
</evidence>
<name>A0A081RTT9_PHOTE</name>
<protein>
    <recommendedName>
        <fullName evidence="1">Crocagin biosynthetic protein CgnE/B domain-containing protein</fullName>
    </recommendedName>
</protein>
<dbReference type="EMBL" id="JGVH01000059">
    <property type="protein sequence ID" value="KER02092.1"/>
    <property type="molecule type" value="Genomic_DNA"/>
</dbReference>
<evidence type="ECO:0000313" key="2">
    <source>
        <dbReference type="EMBL" id="KER02092.1"/>
    </source>
</evidence>
<accession>A0A081RTT9</accession>
<dbReference type="RefSeq" id="WP_036840503.1">
    <property type="nucleotide sequence ID" value="NZ_CAWLUD010000059.1"/>
</dbReference>
<comment type="caution">
    <text evidence="2">The sequence shown here is derived from an EMBL/GenBank/DDBJ whole genome shotgun (WGS) entry which is preliminary data.</text>
</comment>
<dbReference type="PATRIC" id="fig|1393735.3.peg.3376"/>
<dbReference type="AlphaFoldDB" id="A0A081RTT9"/>
<reference evidence="2 3" key="1">
    <citation type="submission" date="2014-03" db="EMBL/GenBank/DDBJ databases">
        <title>Draft Genome of Photorhabdus temperata Meg1.</title>
        <authorList>
            <person name="Hurst S.G.IV."/>
            <person name="Morris K."/>
            <person name="Thomas K."/>
            <person name="Tisa L.S."/>
        </authorList>
    </citation>
    <scope>NUCLEOTIDE SEQUENCE [LARGE SCALE GENOMIC DNA]</scope>
    <source>
        <strain evidence="2 3">Meg1</strain>
    </source>
</reference>